<evidence type="ECO:0000313" key="1">
    <source>
        <dbReference type="EMBL" id="SFC73989.1"/>
    </source>
</evidence>
<reference evidence="1 2" key="1">
    <citation type="submission" date="2016-10" db="EMBL/GenBank/DDBJ databases">
        <authorList>
            <person name="de Groot N.N."/>
        </authorList>
    </citation>
    <scope>NUCLEOTIDE SEQUENCE [LARGE SCALE GENOMIC DNA]</scope>
    <source>
        <strain evidence="1 2">DSM 6793</strain>
    </source>
</reference>
<gene>
    <name evidence="1" type="ORF">SAMN05421780_10929</name>
</gene>
<dbReference type="Proteomes" id="UP000199514">
    <property type="component" value="Unassembled WGS sequence"/>
</dbReference>
<dbReference type="RefSeq" id="WP_091514415.1">
    <property type="nucleotide sequence ID" value="NZ_FOLE01000009.1"/>
</dbReference>
<dbReference type="OrthoDB" id="1342147at2"/>
<accession>A0A1I1LLS1</accession>
<keyword evidence="2" id="KW-1185">Reference proteome</keyword>
<organism evidence="1 2">
    <name type="scientific">Flexibacter flexilis DSM 6793</name>
    <dbReference type="NCBI Taxonomy" id="927664"/>
    <lineage>
        <taxon>Bacteria</taxon>
        <taxon>Pseudomonadati</taxon>
        <taxon>Bacteroidota</taxon>
        <taxon>Cytophagia</taxon>
        <taxon>Cytophagales</taxon>
        <taxon>Flexibacteraceae</taxon>
        <taxon>Flexibacter</taxon>
    </lineage>
</organism>
<dbReference type="STRING" id="927664.SAMN05421780_10929"/>
<sequence>MKYKLLLFWLISFWIGQQPCMAQQELDYRLASLFIYNFTNYIQWPEPVHSQPDFVIGVVGSQKATKALTEMAKVKKANRVKPIVVHQITNLKEIGRCNLVLLTHEETAKFKDVLAAVGEHPILLVTEKQGLAEKGAAINLFLENGNKTRFELNKHVTDKHGFKVSTQLIDLAVVVK</sequence>
<dbReference type="InterPro" id="IPR025293">
    <property type="entry name" value="YfiR/HmsC-like"/>
</dbReference>
<proteinExistence type="predicted"/>
<dbReference type="Pfam" id="PF13689">
    <property type="entry name" value="DUF4154"/>
    <property type="match status" value="1"/>
</dbReference>
<dbReference type="EMBL" id="FOLE01000009">
    <property type="protein sequence ID" value="SFC73989.1"/>
    <property type="molecule type" value="Genomic_DNA"/>
</dbReference>
<protein>
    <recommendedName>
        <fullName evidence="3">YfiR family protein</fullName>
    </recommendedName>
</protein>
<evidence type="ECO:0000313" key="2">
    <source>
        <dbReference type="Proteomes" id="UP000199514"/>
    </source>
</evidence>
<name>A0A1I1LLS1_9BACT</name>
<evidence type="ECO:0008006" key="3">
    <source>
        <dbReference type="Google" id="ProtNLM"/>
    </source>
</evidence>
<dbReference type="AlphaFoldDB" id="A0A1I1LLS1"/>